<comment type="similarity">
    <text evidence="2">Belongs to the YejK family.</text>
</comment>
<comment type="subcellular location">
    <subcellularLocation>
        <location evidence="1">Cytoplasm</location>
        <location evidence="1">Nucleoid</location>
    </subcellularLocation>
</comment>
<evidence type="ECO:0000313" key="4">
    <source>
        <dbReference type="EMBL" id="ENX02638.1"/>
    </source>
</evidence>
<dbReference type="AlphaFoldDB" id="N9M283"/>
<name>N9M283_9GAMM</name>
<dbReference type="PANTHER" id="PTHR38772:SF1">
    <property type="entry name" value="NUCLEOID-ASSOCIATED PROTEIN YEJK"/>
    <property type="match status" value="1"/>
</dbReference>
<dbReference type="HOGENOM" id="CLU_063050_0_0_6"/>
<dbReference type="InterPro" id="IPR007358">
    <property type="entry name" value="Nucleoid_associated_NdpA"/>
</dbReference>
<protein>
    <recommendedName>
        <fullName evidence="6">Nucleoid-associated protein</fullName>
    </recommendedName>
</protein>
<dbReference type="GO" id="GO:0003690">
    <property type="term" value="F:double-stranded DNA binding"/>
    <property type="evidence" value="ECO:0007669"/>
    <property type="project" value="TreeGrafter"/>
</dbReference>
<dbReference type="PANTHER" id="PTHR38772">
    <property type="match status" value="1"/>
</dbReference>
<reference evidence="4 5" key="1">
    <citation type="submission" date="2013-02" db="EMBL/GenBank/DDBJ databases">
        <title>The Genome Sequence of Acinetobacter sp. ANC 3862.</title>
        <authorList>
            <consortium name="The Broad Institute Genome Sequencing Platform"/>
            <consortium name="The Broad Institute Genome Sequencing Center for Infectious Disease"/>
            <person name="Cerqueira G."/>
            <person name="Feldgarden M."/>
            <person name="Courvalin P."/>
            <person name="Perichon B."/>
            <person name="Grillot-Courvalin C."/>
            <person name="Clermont D."/>
            <person name="Rocha E."/>
            <person name="Yoon E.-J."/>
            <person name="Nemec A."/>
            <person name="Walker B."/>
            <person name="Young S.K."/>
            <person name="Zeng Q."/>
            <person name="Gargeya S."/>
            <person name="Fitzgerald M."/>
            <person name="Haas B."/>
            <person name="Abouelleil A."/>
            <person name="Alvarado L."/>
            <person name="Arachchi H.M."/>
            <person name="Berlin A.M."/>
            <person name="Chapman S.B."/>
            <person name="Dewar J."/>
            <person name="Goldberg J."/>
            <person name="Griggs A."/>
            <person name="Gujja S."/>
            <person name="Hansen M."/>
            <person name="Howarth C."/>
            <person name="Imamovic A."/>
            <person name="Larimer J."/>
            <person name="McCowan C."/>
            <person name="Murphy C."/>
            <person name="Neiman D."/>
            <person name="Pearson M."/>
            <person name="Priest M."/>
            <person name="Roberts A."/>
            <person name="Saif S."/>
            <person name="Shea T."/>
            <person name="Sisk P."/>
            <person name="Sykes S."/>
            <person name="Wortman J."/>
            <person name="Nusbaum C."/>
            <person name="Birren B."/>
        </authorList>
    </citation>
    <scope>NUCLEOTIDE SEQUENCE [LARGE SCALE GENOMIC DNA]</scope>
    <source>
        <strain evidence="4 5">ANC 3862</strain>
    </source>
</reference>
<dbReference type="RefSeq" id="WP_005215673.1">
    <property type="nucleotide sequence ID" value="NZ_KB850089.1"/>
</dbReference>
<keyword evidence="3" id="KW-0963">Cytoplasm</keyword>
<dbReference type="EMBL" id="APRP01000014">
    <property type="protein sequence ID" value="ENX02638.1"/>
    <property type="molecule type" value="Genomic_DNA"/>
</dbReference>
<organism evidence="4 5">
    <name type="scientific">Acinetobacter modestus</name>
    <dbReference type="NCBI Taxonomy" id="1776740"/>
    <lineage>
        <taxon>Bacteria</taxon>
        <taxon>Pseudomonadati</taxon>
        <taxon>Pseudomonadota</taxon>
        <taxon>Gammaproteobacteria</taxon>
        <taxon>Moraxellales</taxon>
        <taxon>Moraxellaceae</taxon>
        <taxon>Acinetobacter</taxon>
    </lineage>
</organism>
<dbReference type="STRING" id="1217705.F900_01084"/>
<evidence type="ECO:0000256" key="2">
    <source>
        <dbReference type="ARBA" id="ARBA00009035"/>
    </source>
</evidence>
<proteinExistence type="inferred from homology"/>
<evidence type="ECO:0000256" key="3">
    <source>
        <dbReference type="ARBA" id="ARBA00022490"/>
    </source>
</evidence>
<dbReference type="Proteomes" id="UP000013248">
    <property type="component" value="Unassembled WGS sequence"/>
</dbReference>
<dbReference type="Pfam" id="PF04245">
    <property type="entry name" value="NA37"/>
    <property type="match status" value="1"/>
</dbReference>
<gene>
    <name evidence="4" type="ORF">F900_01084</name>
</gene>
<dbReference type="GO" id="GO:0003727">
    <property type="term" value="F:single-stranded RNA binding"/>
    <property type="evidence" value="ECO:0007669"/>
    <property type="project" value="TreeGrafter"/>
</dbReference>
<evidence type="ECO:0008006" key="6">
    <source>
        <dbReference type="Google" id="ProtNLM"/>
    </source>
</evidence>
<sequence length="360" mass="41282">MSIQHIITHEIRRAKSYKTDDSNGENSDDNIISKIKDKENDISKLDADLKVDLIQLFTKASLYVGEFAVNDDPEVEPAFEQKLKNFYVGSTSCEDFVQLTIELATHFEEILKNDKRINGGYLVFFEYQVADQVKLAIAVINKTKGTDVDQDLNFIAREILDIEKLHLGATININDWIEGLSQRYIRFKKGNANEVRDYFEKFIGCAVDKNAPREETRGLKSAIESFIKDELKLDHTQTDMKLSEAHVFITEKLKNNEDVLLEHVAKRLFPERSEDFFKHASDKHNLSNHIKISKGVLRDFKKISSSNKDVSLSVARHLIGKQIDRKNGKIEIDETLLNPKFLEEIDHAKNGTKPNLDDDE</sequence>
<evidence type="ECO:0000313" key="5">
    <source>
        <dbReference type="Proteomes" id="UP000013248"/>
    </source>
</evidence>
<dbReference type="GO" id="GO:0043590">
    <property type="term" value="C:bacterial nucleoid"/>
    <property type="evidence" value="ECO:0007669"/>
    <property type="project" value="TreeGrafter"/>
</dbReference>
<accession>N9M283</accession>
<dbReference type="PATRIC" id="fig|1217705.3.peg.1040"/>
<dbReference type="eggNOG" id="COG3081">
    <property type="taxonomic scope" value="Bacteria"/>
</dbReference>
<evidence type="ECO:0000256" key="1">
    <source>
        <dbReference type="ARBA" id="ARBA00004453"/>
    </source>
</evidence>
<comment type="caution">
    <text evidence="4">The sequence shown here is derived from an EMBL/GenBank/DDBJ whole genome shotgun (WGS) entry which is preliminary data.</text>
</comment>